<feature type="signal peptide" evidence="1">
    <location>
        <begin position="1"/>
        <end position="18"/>
    </location>
</feature>
<evidence type="ECO:0000313" key="3">
    <source>
        <dbReference type="Proteomes" id="UP000029998"/>
    </source>
</evidence>
<dbReference type="AlphaFoldDB" id="A0A0A0EQS6"/>
<protein>
    <submittedName>
        <fullName evidence="2">Uncharacterized protein</fullName>
    </submittedName>
</protein>
<proteinExistence type="predicted"/>
<dbReference type="RefSeq" id="WP_036139557.1">
    <property type="nucleotide sequence ID" value="NZ_AVPU01000033.1"/>
</dbReference>
<keyword evidence="3" id="KW-1185">Reference proteome</keyword>
<dbReference type="Proteomes" id="UP000029998">
    <property type="component" value="Unassembled WGS sequence"/>
</dbReference>
<comment type="caution">
    <text evidence="2">The sequence shown here is derived from an EMBL/GenBank/DDBJ whole genome shotgun (WGS) entry which is preliminary data.</text>
</comment>
<name>A0A0A0EQS6_9GAMM</name>
<evidence type="ECO:0000256" key="1">
    <source>
        <dbReference type="SAM" id="SignalP"/>
    </source>
</evidence>
<gene>
    <name evidence="2" type="ORF">N800_07890</name>
</gene>
<keyword evidence="1" id="KW-0732">Signal</keyword>
<feature type="chain" id="PRO_5001962400" evidence="1">
    <location>
        <begin position="19"/>
        <end position="159"/>
    </location>
</feature>
<reference evidence="2 3" key="1">
    <citation type="submission" date="2013-08" db="EMBL/GenBank/DDBJ databases">
        <title>Genome sequencing of Lysobacter.</title>
        <authorList>
            <person name="Zhang S."/>
            <person name="Wang G."/>
        </authorList>
    </citation>
    <scope>NUCLEOTIDE SEQUENCE [LARGE SCALE GENOMIC DNA]</scope>
    <source>
        <strain evidence="2 3">GH1-9</strain>
    </source>
</reference>
<sequence>MKFPVVLFLLLSGSAVLAAPPSESIRNFHTDEVLEPACGSSELAKLKAASDHLAQAKNPQGAWIVAKAMLCGSRAPTAYMPLLVSLEQYGVNEDPGPTFALVDQKQIEPLRGVAYGVSVEASGDDLSYNYNTAGVCVGGFTLRLVAAQWLLVRMGEACD</sequence>
<accession>A0A0A0EQS6</accession>
<evidence type="ECO:0000313" key="2">
    <source>
        <dbReference type="EMBL" id="KGM53306.1"/>
    </source>
</evidence>
<organism evidence="2 3">
    <name type="scientific">Lysobacter daejeonensis GH1-9</name>
    <dbReference type="NCBI Taxonomy" id="1385517"/>
    <lineage>
        <taxon>Bacteria</taxon>
        <taxon>Pseudomonadati</taxon>
        <taxon>Pseudomonadota</taxon>
        <taxon>Gammaproteobacteria</taxon>
        <taxon>Lysobacterales</taxon>
        <taxon>Lysobacteraceae</taxon>
        <taxon>Aerolutibacter</taxon>
    </lineage>
</organism>
<dbReference type="EMBL" id="AVPU01000033">
    <property type="protein sequence ID" value="KGM53306.1"/>
    <property type="molecule type" value="Genomic_DNA"/>
</dbReference>